<feature type="transmembrane region" description="Helical" evidence="14">
    <location>
        <begin position="273"/>
        <end position="294"/>
    </location>
</feature>
<feature type="transmembrane region" description="Helical" evidence="14">
    <location>
        <begin position="231"/>
        <end position="253"/>
    </location>
</feature>
<dbReference type="RefSeq" id="WP_343873022.1">
    <property type="nucleotide sequence ID" value="NZ_BAAAIX010000013.1"/>
</dbReference>
<sequence>MKPILDFLQSIASTPAFLVALIAFLGLVLQRKSVGDTTKGTIKTFIGFLVLGAGADVVVGSLTPFGDLFQQAFHVRGVVPNNEAIVAVALKEYGTTTAWIMLLGMVFNIVIAATTSFKHIFLTGHHTLYMACMFAVIFTVAGFRGIGGIVVGALALAAIMSLSPWILQPFMKAMTGKDDIGLGHFGGGGYWLAGAIGSLIGRQAEKKDVKVRSTEEIKFPKGLAFLRDSTVAIGLTMMIIYVIVVLFAGPSFVKEYNPEAGNYLIYAITQGGKFAAGVFIILAGVRLILAEIVPAFKGISEKLVPNAIPALDCPIVFPFAPNAVLIGFIVSFIGGLVSMPVMAALGLSIVLPGVVPHFFCGATAAVFGNARGGWKGAVAGAFVHGVAISFLPIALMPVLGSLGFAGSTFSDFDFTTMGIYFGLLGKYGQPAVLLGLALVYGAMIVGTIVTRSRRSKTVGAA</sequence>
<comment type="caution">
    <text evidence="15">The sequence shown here is derived from an EMBL/GenBank/DDBJ whole genome shotgun (WGS) entry which is preliminary data.</text>
</comment>
<evidence type="ECO:0000313" key="15">
    <source>
        <dbReference type="EMBL" id="MFD1890073.1"/>
    </source>
</evidence>
<feature type="transmembrane region" description="Helical" evidence="14">
    <location>
        <begin position="98"/>
        <end position="115"/>
    </location>
</feature>
<name>A0ABW4RXB0_9ACTN</name>
<keyword evidence="4" id="KW-1003">Cell membrane</keyword>
<protein>
    <recommendedName>
        <fullName evidence="12">Ascorbate-specific PTS system EIIC component</fullName>
    </recommendedName>
    <alternativeName>
        <fullName evidence="13">Ascorbate-specific permease IIC component UlaA</fullName>
    </alternativeName>
</protein>
<feature type="transmembrane region" description="Helical" evidence="14">
    <location>
        <begin position="12"/>
        <end position="29"/>
    </location>
</feature>
<dbReference type="PANTHER" id="PTHR33843">
    <property type="entry name" value="ASCORBATE-SPECIFIC PTS SYSTEM EIIC COMPONENT"/>
    <property type="match status" value="1"/>
</dbReference>
<evidence type="ECO:0000256" key="12">
    <source>
        <dbReference type="ARBA" id="ARBA00039702"/>
    </source>
</evidence>
<keyword evidence="9 14" id="KW-0472">Membrane</keyword>
<dbReference type="InterPro" id="IPR051562">
    <property type="entry name" value="Ascorbate-PTS_EIIC"/>
</dbReference>
<keyword evidence="7 14" id="KW-0812">Transmembrane</keyword>
<evidence type="ECO:0000256" key="4">
    <source>
        <dbReference type="ARBA" id="ARBA00022475"/>
    </source>
</evidence>
<feature type="transmembrane region" description="Helical" evidence="14">
    <location>
        <begin position="343"/>
        <end position="367"/>
    </location>
</feature>
<evidence type="ECO:0000256" key="7">
    <source>
        <dbReference type="ARBA" id="ARBA00022692"/>
    </source>
</evidence>
<feature type="transmembrane region" description="Helical" evidence="14">
    <location>
        <begin position="379"/>
        <end position="407"/>
    </location>
</feature>
<dbReference type="NCBIfam" id="NF006922">
    <property type="entry name" value="PRK09410.1-5"/>
    <property type="match status" value="1"/>
</dbReference>
<evidence type="ECO:0000256" key="11">
    <source>
        <dbReference type="ARBA" id="ARBA00038218"/>
    </source>
</evidence>
<evidence type="ECO:0000313" key="16">
    <source>
        <dbReference type="Proteomes" id="UP001597326"/>
    </source>
</evidence>
<feature type="transmembrane region" description="Helical" evidence="14">
    <location>
        <begin position="127"/>
        <end position="143"/>
    </location>
</feature>
<keyword evidence="16" id="KW-1185">Reference proteome</keyword>
<dbReference type="InterPro" id="IPR004703">
    <property type="entry name" value="PTS_sugar-sp_permease"/>
</dbReference>
<evidence type="ECO:0000256" key="6">
    <source>
        <dbReference type="ARBA" id="ARBA00022683"/>
    </source>
</evidence>
<comment type="subunit">
    <text evidence="2">Homodimer.</text>
</comment>
<feature type="transmembrane region" description="Helical" evidence="14">
    <location>
        <begin position="41"/>
        <end position="62"/>
    </location>
</feature>
<dbReference type="PANTHER" id="PTHR33843:SF4">
    <property type="entry name" value="ASCORBATE-SPECIFIC PTS SYSTEM EIIC COMPONENT"/>
    <property type="match status" value="1"/>
</dbReference>
<keyword evidence="8 14" id="KW-1133">Transmembrane helix</keyword>
<evidence type="ECO:0000256" key="8">
    <source>
        <dbReference type="ARBA" id="ARBA00022989"/>
    </source>
</evidence>
<evidence type="ECO:0000256" key="14">
    <source>
        <dbReference type="SAM" id="Phobius"/>
    </source>
</evidence>
<organism evidence="15 16">
    <name type="scientific">Luteococcus peritonei</name>
    <dbReference type="NCBI Taxonomy" id="88874"/>
    <lineage>
        <taxon>Bacteria</taxon>
        <taxon>Bacillati</taxon>
        <taxon>Actinomycetota</taxon>
        <taxon>Actinomycetes</taxon>
        <taxon>Propionibacteriales</taxon>
        <taxon>Propionibacteriaceae</taxon>
        <taxon>Luteococcus</taxon>
    </lineage>
</organism>
<accession>A0ABW4RXB0</accession>
<feature type="transmembrane region" description="Helical" evidence="14">
    <location>
        <begin position="315"/>
        <end position="337"/>
    </location>
</feature>
<reference evidence="16" key="1">
    <citation type="journal article" date="2019" name="Int. J. Syst. Evol. Microbiol.">
        <title>The Global Catalogue of Microorganisms (GCM) 10K type strain sequencing project: providing services to taxonomists for standard genome sequencing and annotation.</title>
        <authorList>
            <consortium name="The Broad Institute Genomics Platform"/>
            <consortium name="The Broad Institute Genome Sequencing Center for Infectious Disease"/>
            <person name="Wu L."/>
            <person name="Ma J."/>
        </authorList>
    </citation>
    <scope>NUCLEOTIDE SEQUENCE [LARGE SCALE GENOMIC DNA]</scope>
    <source>
        <strain evidence="16">CAIM 431</strain>
    </source>
</reference>
<evidence type="ECO:0000256" key="5">
    <source>
        <dbReference type="ARBA" id="ARBA00022597"/>
    </source>
</evidence>
<dbReference type="EMBL" id="JBHUFZ010000016">
    <property type="protein sequence ID" value="MFD1890073.1"/>
    <property type="molecule type" value="Genomic_DNA"/>
</dbReference>
<dbReference type="NCBIfam" id="NF009553">
    <property type="entry name" value="PRK12997.1-5"/>
    <property type="match status" value="1"/>
</dbReference>
<evidence type="ECO:0000256" key="13">
    <source>
        <dbReference type="ARBA" id="ARBA00042859"/>
    </source>
</evidence>
<dbReference type="Proteomes" id="UP001597326">
    <property type="component" value="Unassembled WGS sequence"/>
</dbReference>
<keyword evidence="6" id="KW-0598">Phosphotransferase system</keyword>
<comment type="function">
    <text evidence="10">The phosphoenolpyruvate-dependent sugar phosphotransferase system (sugar PTS), a major carbohydrate active transport system, catalyzes the phosphorylation of incoming sugar substrates concomitantly with their translocation across the cell membrane. The enzyme II UlaABC PTS system is involved in ascorbate transport.</text>
</comment>
<feature type="transmembrane region" description="Helical" evidence="14">
    <location>
        <begin position="149"/>
        <end position="167"/>
    </location>
</feature>
<gene>
    <name evidence="15" type="ORF">ACFSCS_07740</name>
</gene>
<proteinExistence type="inferred from homology"/>
<dbReference type="NCBIfam" id="NF006920">
    <property type="entry name" value="PRK09410.1-2"/>
    <property type="match status" value="1"/>
</dbReference>
<evidence type="ECO:0000256" key="9">
    <source>
        <dbReference type="ARBA" id="ARBA00023136"/>
    </source>
</evidence>
<dbReference type="Pfam" id="PF03611">
    <property type="entry name" value="EIIC-GAT"/>
    <property type="match status" value="1"/>
</dbReference>
<evidence type="ECO:0000256" key="10">
    <source>
        <dbReference type="ARBA" id="ARBA00037387"/>
    </source>
</evidence>
<feature type="transmembrane region" description="Helical" evidence="14">
    <location>
        <begin position="427"/>
        <end position="449"/>
    </location>
</feature>
<evidence type="ECO:0000256" key="3">
    <source>
        <dbReference type="ARBA" id="ARBA00022448"/>
    </source>
</evidence>
<keyword evidence="5" id="KW-0762">Sugar transport</keyword>
<keyword evidence="3" id="KW-0813">Transport</keyword>
<evidence type="ECO:0000256" key="2">
    <source>
        <dbReference type="ARBA" id="ARBA00011738"/>
    </source>
</evidence>
<comment type="similarity">
    <text evidence="11">Belongs to the UlaA family.</text>
</comment>
<comment type="subcellular location">
    <subcellularLocation>
        <location evidence="1">Cell membrane</location>
        <topology evidence="1">Multi-pass membrane protein</topology>
    </subcellularLocation>
</comment>
<evidence type="ECO:0000256" key="1">
    <source>
        <dbReference type="ARBA" id="ARBA00004651"/>
    </source>
</evidence>